<dbReference type="InterPro" id="IPR023635">
    <property type="entry name" value="Peptide_deformylase"/>
</dbReference>
<keyword evidence="8" id="KW-1185">Reference proteome</keyword>
<dbReference type="SUPFAM" id="SSF56420">
    <property type="entry name" value="Peptide deformylase"/>
    <property type="match status" value="1"/>
</dbReference>
<gene>
    <name evidence="7" type="primary">def_3</name>
    <name evidence="6" type="synonym">def</name>
    <name evidence="7" type="ORF">Bravens_01527</name>
</gene>
<dbReference type="PANTHER" id="PTHR10458:SF2">
    <property type="entry name" value="PEPTIDE DEFORMYLASE, MITOCHONDRIAL"/>
    <property type="match status" value="1"/>
</dbReference>
<dbReference type="Gene3D" id="3.90.45.10">
    <property type="entry name" value="Peptide deformylase"/>
    <property type="match status" value="1"/>
</dbReference>
<dbReference type="RefSeq" id="WP_062021969.1">
    <property type="nucleotide sequence ID" value="NZ_LQQC01000010.1"/>
</dbReference>
<dbReference type="Proteomes" id="UP000243589">
    <property type="component" value="Unassembled WGS sequence"/>
</dbReference>
<evidence type="ECO:0000313" key="8">
    <source>
        <dbReference type="Proteomes" id="UP000243589"/>
    </source>
</evidence>
<dbReference type="PANTHER" id="PTHR10458">
    <property type="entry name" value="PEPTIDE DEFORMYLASE"/>
    <property type="match status" value="1"/>
</dbReference>
<evidence type="ECO:0000256" key="3">
    <source>
        <dbReference type="ARBA" id="ARBA00022801"/>
    </source>
</evidence>
<dbReference type="CDD" id="cd00487">
    <property type="entry name" value="Pep_deformylase"/>
    <property type="match status" value="1"/>
</dbReference>
<dbReference type="AlphaFoldDB" id="A0A150H9F6"/>
<accession>A0A150H9F6</accession>
<evidence type="ECO:0000256" key="5">
    <source>
        <dbReference type="ARBA" id="ARBA00023004"/>
    </source>
</evidence>
<evidence type="ECO:0000256" key="6">
    <source>
        <dbReference type="HAMAP-Rule" id="MF_00163"/>
    </source>
</evidence>
<keyword evidence="2 6" id="KW-0479">Metal-binding</keyword>
<evidence type="ECO:0000256" key="4">
    <source>
        <dbReference type="ARBA" id="ARBA00022917"/>
    </source>
</evidence>
<name>A0A150H9F6_9MICO</name>
<dbReference type="PATRIC" id="fig|479117.4.peg.1514"/>
<comment type="cofactor">
    <cofactor evidence="6">
        <name>Fe(2+)</name>
        <dbReference type="ChEBI" id="CHEBI:29033"/>
    </cofactor>
    <text evidence="6">Binds 1 Fe(2+) ion.</text>
</comment>
<dbReference type="GO" id="GO:0042586">
    <property type="term" value="F:peptide deformylase activity"/>
    <property type="evidence" value="ECO:0007669"/>
    <property type="project" value="UniProtKB-UniRule"/>
</dbReference>
<dbReference type="GO" id="GO:0046872">
    <property type="term" value="F:metal ion binding"/>
    <property type="evidence" value="ECO:0007669"/>
    <property type="project" value="UniProtKB-KW"/>
</dbReference>
<dbReference type="EMBL" id="LQQC01000010">
    <property type="protein sequence ID" value="KXZ58478.1"/>
    <property type="molecule type" value="Genomic_DNA"/>
</dbReference>
<feature type="binding site" evidence="6">
    <location>
        <position position="124"/>
    </location>
    <ligand>
        <name>Fe cation</name>
        <dbReference type="ChEBI" id="CHEBI:24875"/>
    </ligand>
</feature>
<dbReference type="PRINTS" id="PR01576">
    <property type="entry name" value="PDEFORMYLASE"/>
</dbReference>
<comment type="similarity">
    <text evidence="1 6">Belongs to the polypeptide deformylase family.</text>
</comment>
<evidence type="ECO:0000313" key="7">
    <source>
        <dbReference type="EMBL" id="KXZ58478.1"/>
    </source>
</evidence>
<dbReference type="GO" id="GO:0006412">
    <property type="term" value="P:translation"/>
    <property type="evidence" value="ECO:0007669"/>
    <property type="project" value="UniProtKB-UniRule"/>
</dbReference>
<protein>
    <recommendedName>
        <fullName evidence="6">Peptide deformylase</fullName>
        <shortName evidence="6">PDF</shortName>
        <ecNumber evidence="6">3.5.1.88</ecNumber>
    </recommendedName>
    <alternativeName>
        <fullName evidence="6">Polypeptide deformylase</fullName>
    </alternativeName>
</protein>
<keyword evidence="4 6" id="KW-0648">Protein biosynthesis</keyword>
<keyword evidence="3 6" id="KW-0378">Hydrolase</keyword>
<feature type="binding site" evidence="6">
    <location>
        <position position="170"/>
    </location>
    <ligand>
        <name>Fe cation</name>
        <dbReference type="ChEBI" id="CHEBI:24875"/>
    </ligand>
</feature>
<proteinExistence type="inferred from homology"/>
<evidence type="ECO:0000256" key="2">
    <source>
        <dbReference type="ARBA" id="ARBA00022723"/>
    </source>
</evidence>
<dbReference type="EC" id="3.5.1.88" evidence="6"/>
<dbReference type="Pfam" id="PF01327">
    <property type="entry name" value="Pep_deformylase"/>
    <property type="match status" value="1"/>
</dbReference>
<dbReference type="FunFam" id="3.90.45.10:FF:000003">
    <property type="entry name" value="Peptide deformylase"/>
    <property type="match status" value="1"/>
</dbReference>
<evidence type="ECO:0000256" key="1">
    <source>
        <dbReference type="ARBA" id="ARBA00010759"/>
    </source>
</evidence>
<feature type="active site" evidence="6">
    <location>
        <position position="167"/>
    </location>
</feature>
<sequence length="218" mass="23957">MNPIVEQVDAVLRTAQDNNGVAPIVQAGDPVLRRPAAAYTGQLSDEQLFGLLEVMRATMHAAPGVGLAAPQIGIGVRIAVIEDRVRLPEDQARERERTPLPFMPLVNPSWQPLSNERAAFFEGCLSVRGYQAVTTRFAHVRLRSEDPDGNAHSRDFRGWPARIIQHELDHLDGTLYLDRADIRSLTADDNRGLTQGDPATAAQMLGFSLPPHTPQENS</sequence>
<comment type="catalytic activity">
    <reaction evidence="6">
        <text>N-terminal N-formyl-L-methionyl-[peptide] + H2O = N-terminal L-methionyl-[peptide] + formate</text>
        <dbReference type="Rhea" id="RHEA:24420"/>
        <dbReference type="Rhea" id="RHEA-COMP:10639"/>
        <dbReference type="Rhea" id="RHEA-COMP:10640"/>
        <dbReference type="ChEBI" id="CHEBI:15377"/>
        <dbReference type="ChEBI" id="CHEBI:15740"/>
        <dbReference type="ChEBI" id="CHEBI:49298"/>
        <dbReference type="ChEBI" id="CHEBI:64731"/>
        <dbReference type="EC" id="3.5.1.88"/>
    </reaction>
</comment>
<feature type="binding site" evidence="6">
    <location>
        <position position="166"/>
    </location>
    <ligand>
        <name>Fe cation</name>
        <dbReference type="ChEBI" id="CHEBI:24875"/>
    </ligand>
</feature>
<comment type="caution">
    <text evidence="7">The sequence shown here is derived from an EMBL/GenBank/DDBJ whole genome shotgun (WGS) entry which is preliminary data.</text>
</comment>
<reference evidence="7 8" key="1">
    <citation type="submission" date="2016-01" db="EMBL/GenBank/DDBJ databases">
        <title>Use of Whole Genome Sequencing to ascertain that Brevibacterium massiliense (Roux, Raoult 2009) is a later heterotypic synonym of Brevibacterium ravenspurgense (Mages 2008).</title>
        <authorList>
            <person name="Bernier A.-M."/>
            <person name="Burdz T."/>
            <person name="Huynh C."/>
            <person name="Pachecho A.L."/>
            <person name="Wiebe D."/>
            <person name="Bonner C."/>
            <person name="Bernard K."/>
        </authorList>
    </citation>
    <scope>NUCLEOTIDE SEQUENCE [LARGE SCALE GENOMIC DNA]</scope>
    <source>
        <strain evidence="7 8">CCUG56047</strain>
    </source>
</reference>
<dbReference type="NCBIfam" id="NF001159">
    <property type="entry name" value="PRK00150.1-3"/>
    <property type="match status" value="1"/>
</dbReference>
<keyword evidence="5 6" id="KW-0408">Iron</keyword>
<dbReference type="InterPro" id="IPR036821">
    <property type="entry name" value="Peptide_deformylase_sf"/>
</dbReference>
<dbReference type="HAMAP" id="MF_00163">
    <property type="entry name" value="Pep_deformylase"/>
    <property type="match status" value="1"/>
</dbReference>
<organism evidence="7 8">
    <name type="scientific">Brevibacterium ravenspurgense</name>
    <dbReference type="NCBI Taxonomy" id="479117"/>
    <lineage>
        <taxon>Bacteria</taxon>
        <taxon>Bacillati</taxon>
        <taxon>Actinomycetota</taxon>
        <taxon>Actinomycetes</taxon>
        <taxon>Micrococcales</taxon>
        <taxon>Brevibacteriaceae</taxon>
        <taxon>Brevibacterium</taxon>
    </lineage>
</organism>
<comment type="function">
    <text evidence="6">Removes the formyl group from the N-terminal Met of newly synthesized proteins. Requires at least a dipeptide for an efficient rate of reaction. N-terminal L-methionine is a prerequisite for activity but the enzyme has broad specificity at other positions.</text>
</comment>